<protein>
    <submittedName>
        <fullName evidence="1">Uncharacterized protein</fullName>
    </submittedName>
</protein>
<accession>A0AAD8QAK1</accession>
<comment type="caution">
    <text evidence="1">The sequence shown here is derived from an EMBL/GenBank/DDBJ whole genome shotgun (WGS) entry which is preliminary data.</text>
</comment>
<dbReference type="EMBL" id="JAHLJV010000006">
    <property type="protein sequence ID" value="KAK1598062.1"/>
    <property type="molecule type" value="Genomic_DNA"/>
</dbReference>
<proteinExistence type="predicted"/>
<keyword evidence="2" id="KW-1185">Reference proteome</keyword>
<sequence>MQTQTDNTKTVPGTSPYSFLLRIWQAWFSLVVPFGSGPVLPPLSITDCAFFLPTSLLSTCRPSFPSLGYYRLHSSGEVENPISWYPSWSSRWWNIYYLCEFETQELKLRPGAHRMRTAGLRPLLCIFATSTWQPNIGARRHIDTSTATPSVYATRMVVHEPWNSPLAPRFQGRPQRFPAFRET</sequence>
<organism evidence="1 2">
    <name type="scientific">Colletotrichum navitas</name>
    <dbReference type="NCBI Taxonomy" id="681940"/>
    <lineage>
        <taxon>Eukaryota</taxon>
        <taxon>Fungi</taxon>
        <taxon>Dikarya</taxon>
        <taxon>Ascomycota</taxon>
        <taxon>Pezizomycotina</taxon>
        <taxon>Sordariomycetes</taxon>
        <taxon>Hypocreomycetidae</taxon>
        <taxon>Glomerellales</taxon>
        <taxon>Glomerellaceae</taxon>
        <taxon>Colletotrichum</taxon>
        <taxon>Colletotrichum graminicola species complex</taxon>
    </lineage>
</organism>
<dbReference type="AlphaFoldDB" id="A0AAD8QAK1"/>
<gene>
    <name evidence="1" type="ORF">LY79DRAFT_327351</name>
</gene>
<dbReference type="Proteomes" id="UP001230504">
    <property type="component" value="Unassembled WGS sequence"/>
</dbReference>
<name>A0AAD8QAK1_9PEZI</name>
<dbReference type="GeneID" id="85436711"/>
<evidence type="ECO:0000313" key="1">
    <source>
        <dbReference type="EMBL" id="KAK1598062.1"/>
    </source>
</evidence>
<evidence type="ECO:0000313" key="2">
    <source>
        <dbReference type="Proteomes" id="UP001230504"/>
    </source>
</evidence>
<dbReference type="RefSeq" id="XP_060418807.1">
    <property type="nucleotide sequence ID" value="XM_060552471.1"/>
</dbReference>
<reference evidence="1" key="1">
    <citation type="submission" date="2021-06" db="EMBL/GenBank/DDBJ databases">
        <title>Comparative genomics, transcriptomics and evolutionary studies reveal genomic signatures of adaptation to plant cell wall in hemibiotrophic fungi.</title>
        <authorList>
            <consortium name="DOE Joint Genome Institute"/>
            <person name="Baroncelli R."/>
            <person name="Diaz J.F."/>
            <person name="Benocci T."/>
            <person name="Peng M."/>
            <person name="Battaglia E."/>
            <person name="Haridas S."/>
            <person name="Andreopoulos W."/>
            <person name="Labutti K."/>
            <person name="Pangilinan J."/>
            <person name="Floch G.L."/>
            <person name="Makela M.R."/>
            <person name="Henrissat B."/>
            <person name="Grigoriev I.V."/>
            <person name="Crouch J.A."/>
            <person name="De Vries R.P."/>
            <person name="Sukno S.A."/>
            <person name="Thon M.R."/>
        </authorList>
    </citation>
    <scope>NUCLEOTIDE SEQUENCE</scope>
    <source>
        <strain evidence="1">CBS 125086</strain>
    </source>
</reference>